<evidence type="ECO:0000313" key="2">
    <source>
        <dbReference type="EMBL" id="ABG61649.1"/>
    </source>
</evidence>
<dbReference type="HOGENOM" id="CLU_2080568_0_0_5"/>
<dbReference type="EMBL" id="CP000390">
    <property type="protein sequence ID" value="ABG61649.1"/>
    <property type="molecule type" value="Genomic_DNA"/>
</dbReference>
<dbReference type="AlphaFoldDB" id="Q11LS6"/>
<protein>
    <submittedName>
        <fullName evidence="2">Uncharacterized protein</fullName>
    </submittedName>
</protein>
<proteinExistence type="predicted"/>
<keyword evidence="1" id="KW-0472">Membrane</keyword>
<feature type="transmembrane region" description="Helical" evidence="1">
    <location>
        <begin position="91"/>
        <end position="110"/>
    </location>
</feature>
<accession>Q11LS6</accession>
<gene>
    <name evidence="2" type="ordered locus">Meso_0245</name>
</gene>
<name>Q11LS6_CHESB</name>
<reference evidence="2" key="1">
    <citation type="submission" date="2006-06" db="EMBL/GenBank/DDBJ databases">
        <title>Complete sequence of chromosome of Chelativorans sp. BNC1.</title>
        <authorList>
            <consortium name="US DOE Joint Genome Institute"/>
            <person name="Copeland A."/>
            <person name="Lucas S."/>
            <person name="Lapidus A."/>
            <person name="Barry K."/>
            <person name="Detter J.C."/>
            <person name="Glavina del Rio T."/>
            <person name="Hammon N."/>
            <person name="Israni S."/>
            <person name="Dalin E."/>
            <person name="Tice H."/>
            <person name="Pitluck S."/>
            <person name="Chertkov O."/>
            <person name="Brettin T."/>
            <person name="Bruce D."/>
            <person name="Han C."/>
            <person name="Tapia R."/>
            <person name="Gilna P."/>
            <person name="Schmutz J."/>
            <person name="Larimer F."/>
            <person name="Land M."/>
            <person name="Hauser L."/>
            <person name="Kyrpides N."/>
            <person name="Mikhailova N."/>
            <person name="Richardson P."/>
        </authorList>
    </citation>
    <scope>NUCLEOTIDE SEQUENCE</scope>
    <source>
        <strain evidence="2">BNC1</strain>
    </source>
</reference>
<dbReference type="KEGG" id="mes:Meso_0245"/>
<sequence length="117" mass="13212">MLGWLVSALLRPLTALGEKYLDNQRDKARLEAGVTEAAYRADEAVRRIKLSYVLGRLPLFVAEMSCAAYIAAILIDSTYPMGWLTPLQLPAWFMSRFDMILASIFGIAAFERVVRRK</sequence>
<keyword evidence="1" id="KW-0812">Transmembrane</keyword>
<organism evidence="2">
    <name type="scientific">Chelativorans sp. (strain BNC1)</name>
    <dbReference type="NCBI Taxonomy" id="266779"/>
    <lineage>
        <taxon>Bacteria</taxon>
        <taxon>Pseudomonadati</taxon>
        <taxon>Pseudomonadota</taxon>
        <taxon>Alphaproteobacteria</taxon>
        <taxon>Hyphomicrobiales</taxon>
        <taxon>Phyllobacteriaceae</taxon>
        <taxon>Chelativorans</taxon>
    </lineage>
</organism>
<keyword evidence="1" id="KW-1133">Transmembrane helix</keyword>
<evidence type="ECO:0000256" key="1">
    <source>
        <dbReference type="SAM" id="Phobius"/>
    </source>
</evidence>
<dbReference type="STRING" id="266779.Meso_0245"/>
<feature type="transmembrane region" description="Helical" evidence="1">
    <location>
        <begin position="57"/>
        <end position="79"/>
    </location>
</feature>